<accession>A0A540VJT4</accession>
<comment type="similarity">
    <text evidence="1">Belongs to the helicase family. UvrD subfamily.</text>
</comment>
<dbReference type="CDD" id="cd17932">
    <property type="entry name" value="DEXQc_UvrD"/>
    <property type="match status" value="1"/>
</dbReference>
<keyword evidence="16" id="KW-1185">Reference proteome</keyword>
<dbReference type="PANTHER" id="PTHR11070:SF2">
    <property type="entry name" value="ATP-DEPENDENT DNA HELICASE SRS2"/>
    <property type="match status" value="1"/>
</dbReference>
<feature type="region of interest" description="Disordered" evidence="12">
    <location>
        <begin position="343"/>
        <end position="371"/>
    </location>
</feature>
<evidence type="ECO:0000256" key="8">
    <source>
        <dbReference type="ARBA" id="ARBA00034617"/>
    </source>
</evidence>
<feature type="compositionally biased region" description="Pro residues" evidence="12">
    <location>
        <begin position="352"/>
        <end position="368"/>
    </location>
</feature>
<evidence type="ECO:0000256" key="1">
    <source>
        <dbReference type="ARBA" id="ARBA00009922"/>
    </source>
</evidence>
<proteinExistence type="inferred from homology"/>
<feature type="domain" description="UvrD-like helicase ATP-binding" evidence="13">
    <location>
        <begin position="5"/>
        <end position="321"/>
    </location>
</feature>
<protein>
    <recommendedName>
        <fullName evidence="9">DNA 3'-5' helicase</fullName>
        <ecNumber evidence="9">5.6.2.4</ecNumber>
    </recommendedName>
</protein>
<dbReference type="AlphaFoldDB" id="A0A540VJT4"/>
<evidence type="ECO:0000256" key="11">
    <source>
        <dbReference type="PROSITE-ProRule" id="PRU00560"/>
    </source>
</evidence>
<dbReference type="InterPro" id="IPR027417">
    <property type="entry name" value="P-loop_NTPase"/>
</dbReference>
<dbReference type="GO" id="GO:0043138">
    <property type="term" value="F:3'-5' DNA helicase activity"/>
    <property type="evidence" value="ECO:0007669"/>
    <property type="project" value="UniProtKB-EC"/>
</dbReference>
<dbReference type="InParanoid" id="A0A540VJT4"/>
<dbReference type="InterPro" id="IPR014017">
    <property type="entry name" value="DNA_helicase_UvrD-like_C"/>
</dbReference>
<evidence type="ECO:0000256" key="3">
    <source>
        <dbReference type="ARBA" id="ARBA00022801"/>
    </source>
</evidence>
<keyword evidence="5 11" id="KW-0067">ATP-binding</keyword>
<keyword evidence="3 11" id="KW-0378">Hydrolase</keyword>
<keyword evidence="2 11" id="KW-0547">Nucleotide-binding</keyword>
<comment type="catalytic activity">
    <reaction evidence="10">
        <text>ATP + H2O = ADP + phosphate + H(+)</text>
        <dbReference type="Rhea" id="RHEA:13065"/>
        <dbReference type="ChEBI" id="CHEBI:15377"/>
        <dbReference type="ChEBI" id="CHEBI:15378"/>
        <dbReference type="ChEBI" id="CHEBI:30616"/>
        <dbReference type="ChEBI" id="CHEBI:43474"/>
        <dbReference type="ChEBI" id="CHEBI:456216"/>
        <dbReference type="EC" id="5.6.2.4"/>
    </reaction>
</comment>
<evidence type="ECO:0000256" key="7">
    <source>
        <dbReference type="ARBA" id="ARBA00023235"/>
    </source>
</evidence>
<keyword evidence="7" id="KW-0413">Isomerase</keyword>
<dbReference type="InterPro" id="IPR013986">
    <property type="entry name" value="DExx_box_DNA_helicase_dom_sf"/>
</dbReference>
<evidence type="ECO:0000313" key="15">
    <source>
        <dbReference type="EMBL" id="TQE97001.1"/>
    </source>
</evidence>
<evidence type="ECO:0000259" key="13">
    <source>
        <dbReference type="PROSITE" id="PS51198"/>
    </source>
</evidence>
<dbReference type="GO" id="GO:0016887">
    <property type="term" value="F:ATP hydrolysis activity"/>
    <property type="evidence" value="ECO:0007669"/>
    <property type="project" value="RHEA"/>
</dbReference>
<evidence type="ECO:0000256" key="12">
    <source>
        <dbReference type="SAM" id="MobiDB-lite"/>
    </source>
</evidence>
<dbReference type="EC" id="5.6.2.4" evidence="9"/>
<dbReference type="Gene3D" id="1.10.10.160">
    <property type="match status" value="1"/>
</dbReference>
<dbReference type="PROSITE" id="PS51198">
    <property type="entry name" value="UVRD_HELICASE_ATP_BIND"/>
    <property type="match status" value="1"/>
</dbReference>
<sequence>MSERFVPRPAQQRILEYTGGPMGISAVPGSGKTFTLSLLAAQLVERLAQAGRLDEREVLVVTFTNSAVENFRSRIGRFVREEKGLLAGVGYRVRTLHGLAHDIVRERPALVGLSEDFDIIDERTAAEIKRDAVVAYFRSHPDAFSYLILPDYLQNFRSIERYLLDDALEVANAVIRTAKDLRVEPHTLQAALRAQSGTWPLLEFGVRIYADYQRSLSVRGAVDFDDLIILALRALDADPDYLARLQDRWPYVLEDEAQDSSVLQEEMLRRLTASHGNWVRVGDPNQAINTTFTSADTRFLRRFIQQHPEQARTLPNSGRSALPIIELANWLSHWSRTAHPVLPPDMALTPPDIEPTPPGDPQPNPEPGNPAIHIYDRDLTPDQELEVIVRSLSRWLPDNPEWTVAVLVPDNNRGFQMAAALEAAGLPFDDSLLRADGATRAAAQALATVLAYIARPEAVAHLEKVWGEVWWPRRGVVLATQADGEAPAEALDARPATRLATRSAPMPEPVETFGRALRRVQEPEQLLFPAQTDWLDTLGWLDEYPGFREVVEAFRADLRRWTSAMILPVDELLLTLGNDLFHEPADLALTHRLAVLLARLAQENPGWRLPELAGELEGIAQNRRRILGFNEEGVGYEARPGQVTVATMHSAKGLEWDRVYLLSVNSYSFPSGGDEESYRGERWYVRDNLNLVAEAVAQLTQLHRGTLDEYVPGVASRQARLEIAAERLRLLYVGITRARRELIVTYNTGRNPERNPTQPALAFRALAEFMAHQAAH</sequence>
<reference evidence="15 16" key="1">
    <citation type="submission" date="2019-06" db="EMBL/GenBank/DDBJ databases">
        <title>Genome sequence of Litorilinea aerophila BAA-2444.</title>
        <authorList>
            <person name="Maclea K.S."/>
            <person name="Maurais E.G."/>
            <person name="Iannazzi L.C."/>
        </authorList>
    </citation>
    <scope>NUCLEOTIDE SEQUENCE [LARGE SCALE GENOMIC DNA]</scope>
    <source>
        <strain evidence="15 16">ATCC BAA-2444</strain>
    </source>
</reference>
<dbReference type="GO" id="GO:0033202">
    <property type="term" value="C:DNA helicase complex"/>
    <property type="evidence" value="ECO:0007669"/>
    <property type="project" value="TreeGrafter"/>
</dbReference>
<dbReference type="PANTHER" id="PTHR11070">
    <property type="entry name" value="UVRD / RECB / PCRA DNA HELICASE FAMILY MEMBER"/>
    <property type="match status" value="1"/>
</dbReference>
<evidence type="ECO:0000256" key="2">
    <source>
        <dbReference type="ARBA" id="ARBA00022741"/>
    </source>
</evidence>
<dbReference type="RefSeq" id="WP_141608986.1">
    <property type="nucleotide sequence ID" value="NZ_VIGC02000005.1"/>
</dbReference>
<comment type="caution">
    <text evidence="15">The sequence shown here is derived from an EMBL/GenBank/DDBJ whole genome shotgun (WGS) entry which is preliminary data.</text>
</comment>
<dbReference type="EMBL" id="VIGC01000005">
    <property type="protein sequence ID" value="TQE97001.1"/>
    <property type="molecule type" value="Genomic_DNA"/>
</dbReference>
<dbReference type="InterPro" id="IPR014016">
    <property type="entry name" value="UvrD-like_ATP-bd"/>
</dbReference>
<evidence type="ECO:0000256" key="10">
    <source>
        <dbReference type="ARBA" id="ARBA00048988"/>
    </source>
</evidence>
<evidence type="ECO:0000256" key="9">
    <source>
        <dbReference type="ARBA" id="ARBA00034808"/>
    </source>
</evidence>
<dbReference type="Pfam" id="PF13361">
    <property type="entry name" value="UvrD_C"/>
    <property type="match status" value="1"/>
</dbReference>
<dbReference type="SUPFAM" id="SSF52540">
    <property type="entry name" value="P-loop containing nucleoside triphosphate hydrolases"/>
    <property type="match status" value="1"/>
</dbReference>
<evidence type="ECO:0000256" key="4">
    <source>
        <dbReference type="ARBA" id="ARBA00022806"/>
    </source>
</evidence>
<dbReference type="Proteomes" id="UP000317371">
    <property type="component" value="Unassembled WGS sequence"/>
</dbReference>
<dbReference type="Pfam" id="PF00580">
    <property type="entry name" value="UvrD-helicase"/>
    <property type="match status" value="1"/>
</dbReference>
<evidence type="ECO:0000256" key="5">
    <source>
        <dbReference type="ARBA" id="ARBA00022840"/>
    </source>
</evidence>
<dbReference type="GO" id="GO:0005829">
    <property type="term" value="C:cytosol"/>
    <property type="evidence" value="ECO:0007669"/>
    <property type="project" value="TreeGrafter"/>
</dbReference>
<dbReference type="OrthoDB" id="9765670at2"/>
<organism evidence="15 16">
    <name type="scientific">Litorilinea aerophila</name>
    <dbReference type="NCBI Taxonomy" id="1204385"/>
    <lineage>
        <taxon>Bacteria</taxon>
        <taxon>Bacillati</taxon>
        <taxon>Chloroflexota</taxon>
        <taxon>Caldilineae</taxon>
        <taxon>Caldilineales</taxon>
        <taxon>Caldilineaceae</taxon>
        <taxon>Litorilinea</taxon>
    </lineage>
</organism>
<name>A0A540VJT4_9CHLR</name>
<dbReference type="GO" id="GO:0003677">
    <property type="term" value="F:DNA binding"/>
    <property type="evidence" value="ECO:0007669"/>
    <property type="project" value="UniProtKB-KW"/>
</dbReference>
<gene>
    <name evidence="15" type="ORF">FKZ61_05015</name>
</gene>
<keyword evidence="4 11" id="KW-0347">Helicase</keyword>
<feature type="binding site" evidence="11">
    <location>
        <begin position="26"/>
        <end position="33"/>
    </location>
    <ligand>
        <name>ATP</name>
        <dbReference type="ChEBI" id="CHEBI:30616"/>
    </ligand>
</feature>
<dbReference type="Gene3D" id="3.40.50.300">
    <property type="entry name" value="P-loop containing nucleotide triphosphate hydrolases"/>
    <property type="match status" value="2"/>
</dbReference>
<dbReference type="GO" id="GO:0000725">
    <property type="term" value="P:recombinational repair"/>
    <property type="evidence" value="ECO:0007669"/>
    <property type="project" value="TreeGrafter"/>
</dbReference>
<comment type="catalytic activity">
    <reaction evidence="8">
        <text>Couples ATP hydrolysis with the unwinding of duplex DNA by translocating in the 3'-5' direction.</text>
        <dbReference type="EC" id="5.6.2.4"/>
    </reaction>
</comment>
<dbReference type="PROSITE" id="PS51217">
    <property type="entry name" value="UVRD_HELICASE_CTER"/>
    <property type="match status" value="1"/>
</dbReference>
<feature type="domain" description="UvrD-like helicase C-terminal" evidence="14">
    <location>
        <begin position="339"/>
        <end position="653"/>
    </location>
</feature>
<evidence type="ECO:0000313" key="16">
    <source>
        <dbReference type="Proteomes" id="UP000317371"/>
    </source>
</evidence>
<keyword evidence="6" id="KW-0238">DNA-binding</keyword>
<dbReference type="InterPro" id="IPR000212">
    <property type="entry name" value="DNA_helicase_UvrD/REP"/>
</dbReference>
<evidence type="ECO:0000256" key="6">
    <source>
        <dbReference type="ARBA" id="ARBA00023125"/>
    </source>
</evidence>
<dbReference type="GO" id="GO:0005524">
    <property type="term" value="F:ATP binding"/>
    <property type="evidence" value="ECO:0007669"/>
    <property type="project" value="UniProtKB-UniRule"/>
</dbReference>
<evidence type="ECO:0000259" key="14">
    <source>
        <dbReference type="PROSITE" id="PS51217"/>
    </source>
</evidence>